<dbReference type="InterPro" id="IPR003740">
    <property type="entry name" value="YitT"/>
</dbReference>
<dbReference type="KEGG" id="ebm:SG0102_05430"/>
<dbReference type="PANTHER" id="PTHR33545:SF9">
    <property type="entry name" value="UPF0750 MEMBRANE PROTEIN YITE"/>
    <property type="match status" value="1"/>
</dbReference>
<feature type="domain" description="DUF2179" evidence="7">
    <location>
        <begin position="224"/>
        <end position="278"/>
    </location>
</feature>
<evidence type="ECO:0000256" key="5">
    <source>
        <dbReference type="ARBA" id="ARBA00023136"/>
    </source>
</evidence>
<feature type="transmembrane region" description="Helical" evidence="6">
    <location>
        <begin position="109"/>
        <end position="129"/>
    </location>
</feature>
<dbReference type="InterPro" id="IPR019264">
    <property type="entry name" value="DUF2179"/>
</dbReference>
<keyword evidence="2" id="KW-1003">Cell membrane</keyword>
<name>A0A3G9JRD7_9FIRM</name>
<keyword evidence="4 6" id="KW-1133">Transmembrane helix</keyword>
<accession>A0A3G9JRD7</accession>
<dbReference type="Gene3D" id="3.30.70.120">
    <property type="match status" value="1"/>
</dbReference>
<dbReference type="PANTHER" id="PTHR33545">
    <property type="entry name" value="UPF0750 MEMBRANE PROTEIN YITT-RELATED"/>
    <property type="match status" value="1"/>
</dbReference>
<dbReference type="CDD" id="cd16380">
    <property type="entry name" value="YitT_C"/>
    <property type="match status" value="1"/>
</dbReference>
<feature type="transmembrane region" description="Helical" evidence="6">
    <location>
        <begin position="7"/>
        <end position="32"/>
    </location>
</feature>
<evidence type="ECO:0000256" key="6">
    <source>
        <dbReference type="SAM" id="Phobius"/>
    </source>
</evidence>
<dbReference type="EMBL" id="AP019309">
    <property type="protein sequence ID" value="BBH25609.1"/>
    <property type="molecule type" value="Genomic_DNA"/>
</dbReference>
<evidence type="ECO:0000256" key="1">
    <source>
        <dbReference type="ARBA" id="ARBA00004651"/>
    </source>
</evidence>
<dbReference type="Pfam" id="PF10035">
    <property type="entry name" value="DUF2179"/>
    <property type="match status" value="1"/>
</dbReference>
<evidence type="ECO:0000256" key="4">
    <source>
        <dbReference type="ARBA" id="ARBA00022989"/>
    </source>
</evidence>
<dbReference type="Pfam" id="PF02588">
    <property type="entry name" value="YitT_membrane"/>
    <property type="match status" value="1"/>
</dbReference>
<evidence type="ECO:0000313" key="9">
    <source>
        <dbReference type="Proteomes" id="UP000268059"/>
    </source>
</evidence>
<proteinExistence type="predicted"/>
<reference evidence="8 9" key="1">
    <citation type="submission" date="2018-11" db="EMBL/GenBank/DDBJ databases">
        <title>Novel Erysipelotrichaceae bacterium isolated from small intestine of a swine.</title>
        <authorList>
            <person name="Kim J.S."/>
            <person name="Choe H."/>
            <person name="Lee Y.R."/>
            <person name="Kim K.M."/>
            <person name="Park D.S."/>
        </authorList>
    </citation>
    <scope>NUCLEOTIDE SEQUENCE [LARGE SCALE GENOMIC DNA]</scope>
    <source>
        <strain evidence="8 9">SG0102</strain>
    </source>
</reference>
<feature type="transmembrane region" description="Helical" evidence="6">
    <location>
        <begin position="52"/>
        <end position="74"/>
    </location>
</feature>
<sequence length="288" mass="31509">MIKRKYGAYLVDMLLVLVGNAIMAWGIDAFIVGHHIITGGVSGIGLIVQNFAPIPVSVTVLVINVAALIVGLFFLGKQFIIGTLVSTFAYPFFIAIFDKLPQYTHLTNDPMLCTIFAGVSMGIGLGIVFRLGYSTGGMDIPPIIINKKTGIELGTLINIIDIATLIGQMPFSSPSGILYGLINVILTTQIIDRMMLLGKSNVQLIIISKKYEEIAHMISEKLDRGFTFLNITTGYLRDNTKAIMVVVSKRQYISLNEAVTQIDPYAFTIVSDVHSVRGRGFTLPDEYL</sequence>
<dbReference type="GO" id="GO:0005886">
    <property type="term" value="C:plasma membrane"/>
    <property type="evidence" value="ECO:0007669"/>
    <property type="project" value="UniProtKB-SubCell"/>
</dbReference>
<gene>
    <name evidence="8" type="ORF">SG0102_05430</name>
</gene>
<keyword evidence="5 6" id="KW-0472">Membrane</keyword>
<dbReference type="AlphaFoldDB" id="A0A3G9JRD7"/>
<organism evidence="8 9">
    <name type="scientific">Intestinibaculum porci</name>
    <dbReference type="NCBI Taxonomy" id="2487118"/>
    <lineage>
        <taxon>Bacteria</taxon>
        <taxon>Bacillati</taxon>
        <taxon>Bacillota</taxon>
        <taxon>Erysipelotrichia</taxon>
        <taxon>Erysipelotrichales</taxon>
        <taxon>Erysipelotrichaceae</taxon>
        <taxon>Intestinibaculum</taxon>
    </lineage>
</organism>
<evidence type="ECO:0000256" key="2">
    <source>
        <dbReference type="ARBA" id="ARBA00022475"/>
    </source>
</evidence>
<evidence type="ECO:0000313" key="8">
    <source>
        <dbReference type="EMBL" id="BBH25609.1"/>
    </source>
</evidence>
<protein>
    <submittedName>
        <fullName evidence="8">Membrane protein</fullName>
    </submittedName>
</protein>
<evidence type="ECO:0000259" key="7">
    <source>
        <dbReference type="Pfam" id="PF10035"/>
    </source>
</evidence>
<dbReference type="FunCoup" id="A0A3G9JRD7">
    <property type="interactions" value="44"/>
</dbReference>
<dbReference type="InterPro" id="IPR015867">
    <property type="entry name" value="N-reg_PII/ATP_PRibTrfase_C"/>
</dbReference>
<keyword evidence="3 6" id="KW-0812">Transmembrane</keyword>
<feature type="transmembrane region" description="Helical" evidence="6">
    <location>
        <begin position="79"/>
        <end position="97"/>
    </location>
</feature>
<comment type="subcellular location">
    <subcellularLocation>
        <location evidence="1">Cell membrane</location>
        <topology evidence="1">Multi-pass membrane protein</topology>
    </subcellularLocation>
</comment>
<dbReference type="RefSeq" id="WP_231999848.1">
    <property type="nucleotide sequence ID" value="NZ_AP019309.1"/>
</dbReference>
<evidence type="ECO:0000256" key="3">
    <source>
        <dbReference type="ARBA" id="ARBA00022692"/>
    </source>
</evidence>
<keyword evidence="9" id="KW-1185">Reference proteome</keyword>
<dbReference type="PIRSF" id="PIRSF006483">
    <property type="entry name" value="Membrane_protein_YitT"/>
    <property type="match status" value="1"/>
</dbReference>
<dbReference type="InterPro" id="IPR051461">
    <property type="entry name" value="UPF0750_membrane"/>
</dbReference>
<dbReference type="Proteomes" id="UP000268059">
    <property type="component" value="Chromosome"/>
</dbReference>
<dbReference type="InParanoid" id="A0A3G9JRD7"/>